<dbReference type="Proteomes" id="UP001054837">
    <property type="component" value="Unassembled WGS sequence"/>
</dbReference>
<dbReference type="GO" id="GO:0003677">
    <property type="term" value="F:DNA binding"/>
    <property type="evidence" value="ECO:0007669"/>
    <property type="project" value="UniProtKB-UniRule"/>
</dbReference>
<proteinExistence type="predicted"/>
<protein>
    <submittedName>
        <fullName evidence="6">Homeobox domain-containing protein</fullName>
    </submittedName>
</protein>
<dbReference type="CDD" id="cd00086">
    <property type="entry name" value="homeodomain"/>
    <property type="match status" value="1"/>
</dbReference>
<keyword evidence="2 3" id="KW-0238">DNA-binding</keyword>
<dbReference type="InterPro" id="IPR001356">
    <property type="entry name" value="HD"/>
</dbReference>
<dbReference type="Pfam" id="PF00046">
    <property type="entry name" value="Homeodomain"/>
    <property type="match status" value="1"/>
</dbReference>
<evidence type="ECO:0000256" key="3">
    <source>
        <dbReference type="RuleBase" id="RU000682"/>
    </source>
</evidence>
<dbReference type="Gene3D" id="1.10.10.60">
    <property type="entry name" value="Homeodomain-like"/>
    <property type="match status" value="1"/>
</dbReference>
<feature type="domain" description="Homeobox" evidence="5">
    <location>
        <begin position="1881"/>
        <end position="1924"/>
    </location>
</feature>
<keyword evidence="2 3" id="KW-0539">Nucleus</keyword>
<feature type="region of interest" description="Disordered" evidence="4">
    <location>
        <begin position="1278"/>
        <end position="1312"/>
    </location>
</feature>
<feature type="region of interest" description="Disordered" evidence="4">
    <location>
        <begin position="643"/>
        <end position="680"/>
    </location>
</feature>
<evidence type="ECO:0000259" key="5">
    <source>
        <dbReference type="PROSITE" id="PS50071"/>
    </source>
</evidence>
<evidence type="ECO:0000256" key="2">
    <source>
        <dbReference type="PROSITE-ProRule" id="PRU00108"/>
    </source>
</evidence>
<dbReference type="GO" id="GO:0005634">
    <property type="term" value="C:nucleus"/>
    <property type="evidence" value="ECO:0007669"/>
    <property type="project" value="UniProtKB-SubCell"/>
</dbReference>
<accession>A0AAV4U8W6</accession>
<keyword evidence="2 3" id="KW-0371">Homeobox</keyword>
<dbReference type="SMART" id="SM00389">
    <property type="entry name" value="HOX"/>
    <property type="match status" value="1"/>
</dbReference>
<feature type="compositionally biased region" description="Basic residues" evidence="4">
    <location>
        <begin position="476"/>
        <end position="495"/>
    </location>
</feature>
<comment type="caution">
    <text evidence="6">The sequence shown here is derived from an EMBL/GenBank/DDBJ whole genome shotgun (WGS) entry which is preliminary data.</text>
</comment>
<feature type="compositionally biased region" description="Polar residues" evidence="4">
    <location>
        <begin position="1164"/>
        <end position="1190"/>
    </location>
</feature>
<comment type="subcellular location">
    <subcellularLocation>
        <location evidence="1 2 3">Nucleus</location>
    </subcellularLocation>
</comment>
<feature type="compositionally biased region" description="Polar residues" evidence="4">
    <location>
        <begin position="643"/>
        <end position="673"/>
    </location>
</feature>
<evidence type="ECO:0000313" key="7">
    <source>
        <dbReference type="Proteomes" id="UP001054837"/>
    </source>
</evidence>
<feature type="region of interest" description="Disordered" evidence="4">
    <location>
        <begin position="1665"/>
        <end position="1714"/>
    </location>
</feature>
<feature type="region of interest" description="Disordered" evidence="4">
    <location>
        <begin position="444"/>
        <end position="501"/>
    </location>
</feature>
<sequence length="1924" mass="215059">MKTKISVLYQYGAGPQLSMDLGVRQLFQPRSDQSRIFQHNSKEFLVDIIFDKFAKMTTHPSACSTQPTTSVTNVSVESDPFIVRIKEEPVDDYETHQNAPSNIFGNSAQGDPQLAVLNNIKKEDNLKKPVNVSLIYPIITLTDDSNEAVEALFSGVSNSRMDNKDSFNDNPNKLYMTKTVTYKHTSGVDKELTLLDSVAPAYSGSKSRMMSKDLETPPLCIISNNAAANGTRNAVTYTNPVNQIARTQSSNGERFLGNNMDFNSFIGAGDPRNGNNTYLPAEYSANKRNELLTKERRSYPLEVNEPNRNLYASFVKNFRSSTTGQLVSNPQSGNLNVNSCLKRAIHMENSDRDKVTSTQKCGRRRKIPKKNIRRFGAEEIASTEDGNSQIVEETRSPSGSYCFNNGEASREINEFSGMPINAETFQENSYVMEVVRRICDESNHPNLHKNCSERNYHVVPSSSSSAKESQGIKMKISSKRKRKASSKPKATRVKKARVDQNLHNDSVLQGSACSSDISRIPVTSADKNISINSSCKKIEEKRNKCPNRKRTRRKQSFDVAVDNIVDGVNYNETFSAGNNLFPLSKIASESSKNNVETSFINNASPSSDLTILSKKESNGHPTLQTRTEEINVAEEAPSMQHNISSGQVTQSNTPQTNRLDLDSNTSSAKTSAPSEIKTTKLISKNEKHGPILERYNVLNYDEHDIDCSYSNEVLQEFIVGNENRRTNSCANNSPTISSGNQFFVSNSGIENISCAINSNRIKERNSECVAFSDTAKNAYPDISNRLENCSLRSTSENNDCDSLNTDYHDTLKKTVNETNIEAQSRNDLQCHSSNIAPQSHQPIEDGNGSAPFAESAKNDEVVIVYSKVNKTDEPAITNGRIDYAELGVNLNGLLLSVEFLYTQDSSNYYAFNLKNKFVAFKSGVMSDSSKRPVANQMKDINNIYAGFSSSLPDTNRGYIQQPAFYNGNKNSGAQCAFSNNSFVEEDDSNFQICILEMRGFESAGFFISPLDKRSFECENFWISCEAVHSKVAKQIIQFSESGENVKILCEMLSDESSCFVYCWPAMAFEDSNSCKFNHSQPAACLSNQKISDREDIFPTVKNYIFIVLTNLAVHDLADFISNNDKFSYLFKNENAVSENSTLQPKTTSANVSSTSEAEKMDLGTNVSSSDISENPTLQPKTNSADVPSTSEAEKKGLSTNVSSSNIACLYSEREIKKELIEHEIFKSQRMRAGEVPLPAFQTCADRENASSTGKRAGDNEREDCTIVNELMSSCRVMNKDKTSTGNSSGKRHSHNNSEIAENVSTYESNQRPSSTFAPLSFTNNFCADVSNSCPPFNSGGDSANVYAVQELNYSSRNNINLNEAHQNSVYASNRSTIHHFPQGEEIKPETLKGSTAQGSVLSAQDFFQPIYQPFQRDPSADLSAGGNTQNIAYFVDNTHFSARLSQDISNPSPETSNSNVNHYEISNYCDTLSPSSSATQPLNLTSEFCQMRMNADQRTVSAPYWTSHSMEVSMDTQRQPMEVQERCVSALQRDADRHNRSLNPLLPPTNQERDPRRREKQNFFCNRFADQGVDRSFLQTSGGMLVREGVTRDSEFLANNNLYPNPFHAVLRYSANASNFSSPALLQPNSRGNLTNFIETPHTFNTSFINNTPFSNELRLSNCRQVPFLGNGPPPDYDSRRTRTPDMSSTYPQYSTGGDSSSHSEKDSDSDGSETVFVQESTLLSDLYNPDMHSFSQMENPLDPSEYLVQNYSYSSESIQLTNSLEINVEDVISINREINSAISEMNEAKLCAFLNRNTTLLDNAQILRIKAHLAFWNGRFIDVKEILRTSPTPFPLVYQNELQNLWTKASQFLEGNYSKSRAKRGFPFPSTIHIDVFKTLNDHYQQDQYPRLSTRILIAQKIGYTEKKVNNWFKNRRQREKNR</sequence>
<dbReference type="EMBL" id="BPLQ01010888">
    <property type="protein sequence ID" value="GIY54214.1"/>
    <property type="molecule type" value="Genomic_DNA"/>
</dbReference>
<dbReference type="SUPFAM" id="SSF46689">
    <property type="entry name" value="Homeodomain-like"/>
    <property type="match status" value="1"/>
</dbReference>
<evidence type="ECO:0000256" key="1">
    <source>
        <dbReference type="ARBA" id="ARBA00004123"/>
    </source>
</evidence>
<dbReference type="PROSITE" id="PS50071">
    <property type="entry name" value="HOMEOBOX_2"/>
    <property type="match status" value="1"/>
</dbReference>
<reference evidence="6 7" key="1">
    <citation type="submission" date="2021-06" db="EMBL/GenBank/DDBJ databases">
        <title>Caerostris darwini draft genome.</title>
        <authorList>
            <person name="Kono N."/>
            <person name="Arakawa K."/>
        </authorList>
    </citation>
    <scope>NUCLEOTIDE SEQUENCE [LARGE SCALE GENOMIC DNA]</scope>
</reference>
<feature type="compositionally biased region" description="Polar residues" evidence="4">
    <location>
        <begin position="1139"/>
        <end position="1155"/>
    </location>
</feature>
<feature type="region of interest" description="Disordered" evidence="4">
    <location>
        <begin position="1139"/>
        <end position="1197"/>
    </location>
</feature>
<organism evidence="6 7">
    <name type="scientific">Caerostris darwini</name>
    <dbReference type="NCBI Taxonomy" id="1538125"/>
    <lineage>
        <taxon>Eukaryota</taxon>
        <taxon>Metazoa</taxon>
        <taxon>Ecdysozoa</taxon>
        <taxon>Arthropoda</taxon>
        <taxon>Chelicerata</taxon>
        <taxon>Arachnida</taxon>
        <taxon>Araneae</taxon>
        <taxon>Araneomorphae</taxon>
        <taxon>Entelegynae</taxon>
        <taxon>Araneoidea</taxon>
        <taxon>Araneidae</taxon>
        <taxon>Caerostris</taxon>
    </lineage>
</organism>
<feature type="compositionally biased region" description="Polar residues" evidence="4">
    <location>
        <begin position="1296"/>
        <end position="1312"/>
    </location>
</feature>
<feature type="region of interest" description="Disordered" evidence="4">
    <location>
        <begin position="1534"/>
        <end position="1557"/>
    </location>
</feature>
<evidence type="ECO:0000313" key="6">
    <source>
        <dbReference type="EMBL" id="GIY54214.1"/>
    </source>
</evidence>
<gene>
    <name evidence="6" type="primary">AVEN_143501_1</name>
    <name evidence="6" type="ORF">CDAR_615111</name>
</gene>
<feature type="compositionally biased region" description="Polar residues" evidence="4">
    <location>
        <begin position="1685"/>
        <end position="1696"/>
    </location>
</feature>
<evidence type="ECO:0000256" key="4">
    <source>
        <dbReference type="SAM" id="MobiDB-lite"/>
    </source>
</evidence>
<dbReference type="InterPro" id="IPR009057">
    <property type="entry name" value="Homeodomain-like_sf"/>
</dbReference>
<keyword evidence="7" id="KW-1185">Reference proteome</keyword>
<name>A0AAV4U8W6_9ARAC</name>